<protein>
    <submittedName>
        <fullName evidence="2">Lysophospholipase L1-like esterase</fullName>
    </submittedName>
</protein>
<gene>
    <name evidence="2" type="ORF">BJ989_003069</name>
</gene>
<dbReference type="AlphaFoldDB" id="A0A7Y9RZE4"/>
<dbReference type="EMBL" id="JACCAC010000001">
    <property type="protein sequence ID" value="NYG56765.1"/>
    <property type="molecule type" value="Genomic_DNA"/>
</dbReference>
<name>A0A7Y9RZE4_9ACTN</name>
<comment type="caution">
    <text evidence="2">The sequence shown here is derived from an EMBL/GenBank/DDBJ whole genome shotgun (WGS) entry which is preliminary data.</text>
</comment>
<dbReference type="RefSeq" id="WP_179518968.1">
    <property type="nucleotide sequence ID" value="NZ_JACCAC010000001.1"/>
</dbReference>
<reference evidence="2 3" key="1">
    <citation type="submission" date="2020-07" db="EMBL/GenBank/DDBJ databases">
        <title>Sequencing the genomes of 1000 actinobacteria strains.</title>
        <authorList>
            <person name="Klenk H.-P."/>
        </authorList>
    </citation>
    <scope>NUCLEOTIDE SEQUENCE [LARGE SCALE GENOMIC DNA]</scope>
    <source>
        <strain evidence="2 3">DSM 24552</strain>
    </source>
</reference>
<proteinExistence type="predicted"/>
<evidence type="ECO:0000313" key="2">
    <source>
        <dbReference type="EMBL" id="NYG56765.1"/>
    </source>
</evidence>
<dbReference type="Proteomes" id="UP000544110">
    <property type="component" value="Unassembled WGS sequence"/>
</dbReference>
<evidence type="ECO:0000259" key="1">
    <source>
        <dbReference type="Pfam" id="PF13472"/>
    </source>
</evidence>
<dbReference type="Gene3D" id="3.40.50.1110">
    <property type="entry name" value="SGNH hydrolase"/>
    <property type="match status" value="1"/>
</dbReference>
<feature type="domain" description="SGNH hydrolase-type esterase" evidence="1">
    <location>
        <begin position="75"/>
        <end position="218"/>
    </location>
</feature>
<dbReference type="Pfam" id="PF13472">
    <property type="entry name" value="Lipase_GDSL_2"/>
    <property type="match status" value="1"/>
</dbReference>
<organism evidence="2 3">
    <name type="scientific">Nocardioides perillae</name>
    <dbReference type="NCBI Taxonomy" id="1119534"/>
    <lineage>
        <taxon>Bacteria</taxon>
        <taxon>Bacillati</taxon>
        <taxon>Actinomycetota</taxon>
        <taxon>Actinomycetes</taxon>
        <taxon>Propionibacteriales</taxon>
        <taxon>Nocardioidaceae</taxon>
        <taxon>Nocardioides</taxon>
    </lineage>
</organism>
<keyword evidence="3" id="KW-1185">Reference proteome</keyword>
<dbReference type="SUPFAM" id="SSF52266">
    <property type="entry name" value="SGNH hydrolase"/>
    <property type="match status" value="1"/>
</dbReference>
<sequence>MPRATTPGSAAARPAPLSAPLSPAAALLLLVALVAPLLGAQLVLGARADAAAPATSTAPATRVAGAVDESRVLVLGDSLTWRGRSELAAAHPSWTIDGVRGRSVLELPWLLRAHLRSSTPDAVVVALGTNTARRWTKDSYRRAAALVPRGVPLVFVTPYRDPRADTTRNARVKAERATRYATWMRELAREGGRRCVADWRALAAQHRWLLIDGVHQTPPAEQTWARVVGDAVARCS</sequence>
<accession>A0A7Y9RZE4</accession>
<dbReference type="InterPro" id="IPR036514">
    <property type="entry name" value="SGNH_hydro_sf"/>
</dbReference>
<dbReference type="InterPro" id="IPR013830">
    <property type="entry name" value="SGNH_hydro"/>
</dbReference>
<evidence type="ECO:0000313" key="3">
    <source>
        <dbReference type="Proteomes" id="UP000544110"/>
    </source>
</evidence>